<dbReference type="RefSeq" id="WP_145630131.1">
    <property type="nucleotide sequence ID" value="NZ_CP088014.1"/>
</dbReference>
<gene>
    <name evidence="2" type="ORF">IQ17_01732</name>
</gene>
<dbReference type="InterPro" id="IPR054189">
    <property type="entry name" value="DUF6894"/>
</dbReference>
<reference evidence="2 3" key="1">
    <citation type="journal article" date="2015" name="Stand. Genomic Sci.">
        <title>Genomic Encyclopedia of Bacterial and Archaeal Type Strains, Phase III: the genomes of soil and plant-associated and newly described type strains.</title>
        <authorList>
            <person name="Whitman W.B."/>
            <person name="Woyke T."/>
            <person name="Klenk H.P."/>
            <person name="Zhou Y."/>
            <person name="Lilburn T.G."/>
            <person name="Beck B.J."/>
            <person name="De Vos P."/>
            <person name="Vandamme P."/>
            <person name="Eisen J.A."/>
            <person name="Garrity G."/>
            <person name="Hugenholtz P."/>
            <person name="Kyrpides N.C."/>
        </authorList>
    </citation>
    <scope>NUCLEOTIDE SEQUENCE [LARGE SCALE GENOMIC DNA]</scope>
    <source>
        <strain evidence="2 3">CGMCC 1.10947</strain>
    </source>
</reference>
<evidence type="ECO:0000259" key="1">
    <source>
        <dbReference type="Pfam" id="PF21834"/>
    </source>
</evidence>
<organism evidence="2 3">
    <name type="scientific">Bradyrhizobium daqingense</name>
    <dbReference type="NCBI Taxonomy" id="993502"/>
    <lineage>
        <taxon>Bacteria</taxon>
        <taxon>Pseudomonadati</taxon>
        <taxon>Pseudomonadota</taxon>
        <taxon>Alphaproteobacteria</taxon>
        <taxon>Hyphomicrobiales</taxon>
        <taxon>Nitrobacteraceae</taxon>
        <taxon>Bradyrhizobium</taxon>
    </lineage>
</organism>
<accession>A0A562LMT0</accession>
<dbReference type="OrthoDB" id="7863142at2"/>
<keyword evidence="3" id="KW-1185">Reference proteome</keyword>
<dbReference type="Proteomes" id="UP000317176">
    <property type="component" value="Unassembled WGS sequence"/>
</dbReference>
<dbReference type="EMBL" id="VLKL01000003">
    <property type="protein sequence ID" value="TWI08907.1"/>
    <property type="molecule type" value="Genomic_DNA"/>
</dbReference>
<dbReference type="Pfam" id="PF21834">
    <property type="entry name" value="DUF6894"/>
    <property type="match status" value="1"/>
</dbReference>
<proteinExistence type="predicted"/>
<comment type="caution">
    <text evidence="2">The sequence shown here is derived from an EMBL/GenBank/DDBJ whole genome shotgun (WGS) entry which is preliminary data.</text>
</comment>
<evidence type="ECO:0000313" key="3">
    <source>
        <dbReference type="Proteomes" id="UP000317176"/>
    </source>
</evidence>
<feature type="domain" description="DUF6894" evidence="1">
    <location>
        <begin position="3"/>
        <end position="61"/>
    </location>
</feature>
<protein>
    <recommendedName>
        <fullName evidence="1">DUF6894 domain-containing protein</fullName>
    </recommendedName>
</protein>
<name>A0A562LMT0_9BRAD</name>
<dbReference type="AlphaFoldDB" id="A0A562LMT0"/>
<evidence type="ECO:0000313" key="2">
    <source>
        <dbReference type="EMBL" id="TWI08907.1"/>
    </source>
</evidence>
<sequence>MPRYYFHVLNGKMLIDDVGLEVTDIEIVKVEAVKYAGTVLSSEQPTDMWKGIAWHMKVTDAPSPDEGQTYLTLTLTATDGAA</sequence>